<evidence type="ECO:0000313" key="3">
    <source>
        <dbReference type="EMBL" id="CAF4541948.1"/>
    </source>
</evidence>
<keyword evidence="1" id="KW-0175">Coiled coil</keyword>
<protein>
    <recommendedName>
        <fullName evidence="5">MIT domain-containing protein</fullName>
    </recommendedName>
</protein>
<reference evidence="2" key="1">
    <citation type="submission" date="2021-02" db="EMBL/GenBank/DDBJ databases">
        <authorList>
            <person name="Nowell W R."/>
        </authorList>
    </citation>
    <scope>NUCLEOTIDE SEQUENCE</scope>
</reference>
<dbReference type="EMBL" id="CAJOBA010107257">
    <property type="protein sequence ID" value="CAF4541948.1"/>
    <property type="molecule type" value="Genomic_DNA"/>
</dbReference>
<dbReference type="Proteomes" id="UP000677228">
    <property type="component" value="Unassembled WGS sequence"/>
</dbReference>
<evidence type="ECO:0008006" key="5">
    <source>
        <dbReference type="Google" id="ProtNLM"/>
    </source>
</evidence>
<evidence type="ECO:0000313" key="4">
    <source>
        <dbReference type="Proteomes" id="UP000677228"/>
    </source>
</evidence>
<dbReference type="EMBL" id="CAJNOK010073996">
    <property type="protein sequence ID" value="CAF1669895.1"/>
    <property type="molecule type" value="Genomic_DNA"/>
</dbReference>
<gene>
    <name evidence="2" type="ORF">OVA965_LOCUS45675</name>
    <name evidence="3" type="ORF">TMI583_LOCUS49387</name>
</gene>
<feature type="coiled-coil region" evidence="1">
    <location>
        <begin position="41"/>
        <end position="68"/>
    </location>
</feature>
<proteinExistence type="predicted"/>
<dbReference type="Proteomes" id="UP000682733">
    <property type="component" value="Unassembled WGS sequence"/>
</dbReference>
<organism evidence="2 4">
    <name type="scientific">Didymodactylos carnosus</name>
    <dbReference type="NCBI Taxonomy" id="1234261"/>
    <lineage>
        <taxon>Eukaryota</taxon>
        <taxon>Metazoa</taxon>
        <taxon>Spiralia</taxon>
        <taxon>Gnathifera</taxon>
        <taxon>Rotifera</taxon>
        <taxon>Eurotatoria</taxon>
        <taxon>Bdelloidea</taxon>
        <taxon>Philodinida</taxon>
        <taxon>Philodinidae</taxon>
        <taxon>Didymodactylos</taxon>
    </lineage>
</organism>
<evidence type="ECO:0000313" key="2">
    <source>
        <dbReference type="EMBL" id="CAF1669895.1"/>
    </source>
</evidence>
<dbReference type="SUPFAM" id="SSF116846">
    <property type="entry name" value="MIT domain"/>
    <property type="match status" value="1"/>
</dbReference>
<name>A0A8S2GDD4_9BILA</name>
<evidence type="ECO:0000256" key="1">
    <source>
        <dbReference type="SAM" id="Coils"/>
    </source>
</evidence>
<dbReference type="InterPro" id="IPR036181">
    <property type="entry name" value="MIT_dom_sf"/>
</dbReference>
<accession>A0A8S2GDD4</accession>
<sequence length="97" mass="11019">NDEKSENHELAILLYKQGIKELEKAGSLIIDSKDERAIDLKNKMNKNLEMARERVEKLQTTLQLDKNDRMLKNASGGRTGATKIQLPSKNFVTPPRV</sequence>
<comment type="caution">
    <text evidence="2">The sequence shown here is derived from an EMBL/GenBank/DDBJ whole genome shotgun (WGS) entry which is preliminary data.</text>
</comment>
<feature type="non-terminal residue" evidence="2">
    <location>
        <position position="1"/>
    </location>
</feature>
<dbReference type="AlphaFoldDB" id="A0A8S2GDD4"/>
<dbReference type="Gene3D" id="1.20.58.80">
    <property type="entry name" value="Phosphotransferase system, lactose/cellobiose-type IIA subunit"/>
    <property type="match status" value="1"/>
</dbReference>